<evidence type="ECO:0000313" key="3">
    <source>
        <dbReference type="Proteomes" id="UP000620327"/>
    </source>
</evidence>
<dbReference type="InterPro" id="IPR001584">
    <property type="entry name" value="Integrase_cat-core"/>
</dbReference>
<dbReference type="GO" id="GO:0003676">
    <property type="term" value="F:nucleic acid binding"/>
    <property type="evidence" value="ECO:0007669"/>
    <property type="project" value="InterPro"/>
</dbReference>
<dbReference type="InterPro" id="IPR053392">
    <property type="entry name" value="Transposase_IS30-like"/>
</dbReference>
<dbReference type="AlphaFoldDB" id="A0A923MKU9"/>
<dbReference type="GO" id="GO:0032196">
    <property type="term" value="P:transposition"/>
    <property type="evidence" value="ECO:0007669"/>
    <property type="project" value="TreeGrafter"/>
</dbReference>
<name>A0A923MKU9_9FIRM</name>
<dbReference type="GO" id="GO:0005829">
    <property type="term" value="C:cytosol"/>
    <property type="evidence" value="ECO:0007669"/>
    <property type="project" value="TreeGrafter"/>
</dbReference>
<dbReference type="InterPro" id="IPR036397">
    <property type="entry name" value="RNaseH_sf"/>
</dbReference>
<evidence type="ECO:0000313" key="2">
    <source>
        <dbReference type="EMBL" id="MBC5771781.1"/>
    </source>
</evidence>
<dbReference type="PANTHER" id="PTHR10948">
    <property type="entry name" value="TRANSPOSASE"/>
    <property type="match status" value="1"/>
</dbReference>
<comment type="caution">
    <text evidence="2">The sequence shown here is derived from an EMBL/GenBank/DDBJ whole genome shotgun (WGS) entry which is preliminary data.</text>
</comment>
<dbReference type="EMBL" id="JACOQI010000022">
    <property type="protein sequence ID" value="MBC5771781.1"/>
    <property type="molecule type" value="Genomic_DNA"/>
</dbReference>
<proteinExistence type="predicted"/>
<dbReference type="PROSITE" id="PS50994">
    <property type="entry name" value="INTEGRASE"/>
    <property type="match status" value="1"/>
</dbReference>
<accession>A0A923MKU9</accession>
<evidence type="ECO:0000259" key="1">
    <source>
        <dbReference type="PROSITE" id="PS50994"/>
    </source>
</evidence>
<protein>
    <submittedName>
        <fullName evidence="2">IS30 family transposase</fullName>
    </submittedName>
</protein>
<dbReference type="Proteomes" id="UP000620327">
    <property type="component" value="Unassembled WGS sequence"/>
</dbReference>
<dbReference type="PANTHER" id="PTHR10948:SF23">
    <property type="entry name" value="TRANSPOSASE INSI FOR INSERTION SEQUENCE ELEMENT IS30A-RELATED"/>
    <property type="match status" value="1"/>
</dbReference>
<reference evidence="2" key="1">
    <citation type="submission" date="2020-08" db="EMBL/GenBank/DDBJ databases">
        <title>Genome public.</title>
        <authorList>
            <person name="Liu C."/>
            <person name="Sun Q."/>
        </authorList>
    </citation>
    <scope>NUCLEOTIDE SEQUENCE</scope>
    <source>
        <strain evidence="2">BX15</strain>
    </source>
</reference>
<dbReference type="InterPro" id="IPR012337">
    <property type="entry name" value="RNaseH-like_sf"/>
</dbReference>
<gene>
    <name evidence="2" type="ORF">H8Z83_15895</name>
</gene>
<organism evidence="2 3">
    <name type="scientific">Dysosmobacter segnis</name>
    <dbReference type="NCBI Taxonomy" id="2763042"/>
    <lineage>
        <taxon>Bacteria</taxon>
        <taxon>Bacillati</taxon>
        <taxon>Bacillota</taxon>
        <taxon>Clostridia</taxon>
        <taxon>Eubacteriales</taxon>
        <taxon>Oscillospiraceae</taxon>
        <taxon>Dysosmobacter</taxon>
    </lineage>
</organism>
<dbReference type="GO" id="GO:0015074">
    <property type="term" value="P:DNA integration"/>
    <property type="evidence" value="ECO:0007669"/>
    <property type="project" value="InterPro"/>
</dbReference>
<dbReference type="NCBIfam" id="NF033563">
    <property type="entry name" value="transpos_IS30"/>
    <property type="match status" value="1"/>
</dbReference>
<feature type="domain" description="Integrase catalytic" evidence="1">
    <location>
        <begin position="64"/>
        <end position="227"/>
    </location>
</feature>
<keyword evidence="3" id="KW-1185">Reference proteome</keyword>
<dbReference type="Gene3D" id="3.30.420.10">
    <property type="entry name" value="Ribonuclease H-like superfamily/Ribonuclease H"/>
    <property type="match status" value="1"/>
</dbReference>
<dbReference type="GO" id="GO:0004803">
    <property type="term" value="F:transposase activity"/>
    <property type="evidence" value="ECO:0007669"/>
    <property type="project" value="TreeGrafter"/>
</dbReference>
<sequence>MSNADELMVSEKTVYNYLNAGLFDADKMDCPRIIRMRPRRSTPKLKIDRHCYEGRTYEDFMRFIADNPDVPVVQMDSVIGNKSGKVLLTMFSRNTNLLLAFLRDHNTARSVLDVFNDLYAMFGRETYCRLFPVILTDRGSEFSNPVPIEQDENDELRSLVFYCNPSAPYQKGGIEVAHELVRRVLPKGKSFDDLQQEDIDLMLSHINSYKRGKLNSRSAYQLFNFIYGDDILPKLNIREIEANDIVLSPKLLKK</sequence>
<dbReference type="InterPro" id="IPR051917">
    <property type="entry name" value="Transposase-Integrase"/>
</dbReference>
<dbReference type="SUPFAM" id="SSF53098">
    <property type="entry name" value="Ribonuclease H-like"/>
    <property type="match status" value="1"/>
</dbReference>